<feature type="region of interest" description="Disordered" evidence="2">
    <location>
        <begin position="911"/>
        <end position="933"/>
    </location>
</feature>
<evidence type="ECO:0000313" key="3">
    <source>
        <dbReference type="EMBL" id="KAK9722451.1"/>
    </source>
</evidence>
<dbReference type="Proteomes" id="UP001458880">
    <property type="component" value="Unassembled WGS sequence"/>
</dbReference>
<dbReference type="PANTHER" id="PTHR34645">
    <property type="entry name" value="SIMILAR TO HYPOTHETICAL PROTEIN"/>
    <property type="match status" value="1"/>
</dbReference>
<dbReference type="AlphaFoldDB" id="A0AAW1KN31"/>
<feature type="compositionally biased region" description="Basic and acidic residues" evidence="2">
    <location>
        <begin position="682"/>
        <end position="693"/>
    </location>
</feature>
<organism evidence="3 4">
    <name type="scientific">Popillia japonica</name>
    <name type="common">Japanese beetle</name>
    <dbReference type="NCBI Taxonomy" id="7064"/>
    <lineage>
        <taxon>Eukaryota</taxon>
        <taxon>Metazoa</taxon>
        <taxon>Ecdysozoa</taxon>
        <taxon>Arthropoda</taxon>
        <taxon>Hexapoda</taxon>
        <taxon>Insecta</taxon>
        <taxon>Pterygota</taxon>
        <taxon>Neoptera</taxon>
        <taxon>Endopterygota</taxon>
        <taxon>Coleoptera</taxon>
        <taxon>Polyphaga</taxon>
        <taxon>Scarabaeiformia</taxon>
        <taxon>Scarabaeidae</taxon>
        <taxon>Rutelinae</taxon>
        <taxon>Popillia</taxon>
    </lineage>
</organism>
<evidence type="ECO:0000313" key="4">
    <source>
        <dbReference type="Proteomes" id="UP001458880"/>
    </source>
</evidence>
<feature type="region of interest" description="Disordered" evidence="2">
    <location>
        <begin position="677"/>
        <end position="696"/>
    </location>
</feature>
<dbReference type="InterPro" id="IPR038927">
    <property type="entry name" value="C6orf163"/>
</dbReference>
<evidence type="ECO:0000256" key="1">
    <source>
        <dbReference type="SAM" id="Coils"/>
    </source>
</evidence>
<dbReference type="PANTHER" id="PTHR34645:SF1">
    <property type="entry name" value="GENE 136-RELATED"/>
    <property type="match status" value="1"/>
</dbReference>
<reference evidence="3 4" key="1">
    <citation type="journal article" date="2024" name="BMC Genomics">
        <title>De novo assembly and annotation of Popillia japonica's genome with initial clues to its potential as an invasive pest.</title>
        <authorList>
            <person name="Cucini C."/>
            <person name="Boschi S."/>
            <person name="Funari R."/>
            <person name="Cardaioli E."/>
            <person name="Iannotti N."/>
            <person name="Marturano G."/>
            <person name="Paoli F."/>
            <person name="Bruttini M."/>
            <person name="Carapelli A."/>
            <person name="Frati F."/>
            <person name="Nardi F."/>
        </authorList>
    </citation>
    <scope>NUCLEOTIDE SEQUENCE [LARGE SCALE GENOMIC DNA]</scope>
    <source>
        <strain evidence="3">DMR45628</strain>
    </source>
</reference>
<evidence type="ECO:0000256" key="2">
    <source>
        <dbReference type="SAM" id="MobiDB-lite"/>
    </source>
</evidence>
<accession>A0AAW1KN31</accession>
<name>A0AAW1KN31_POPJA</name>
<feature type="compositionally biased region" description="Polar residues" evidence="2">
    <location>
        <begin position="720"/>
        <end position="737"/>
    </location>
</feature>
<keyword evidence="1" id="KW-0175">Coiled coil</keyword>
<feature type="coiled-coil region" evidence="1">
    <location>
        <begin position="355"/>
        <end position="382"/>
    </location>
</feature>
<feature type="coiled-coil region" evidence="1">
    <location>
        <begin position="521"/>
        <end position="548"/>
    </location>
</feature>
<dbReference type="EMBL" id="JASPKY010000188">
    <property type="protein sequence ID" value="KAK9722451.1"/>
    <property type="molecule type" value="Genomic_DNA"/>
</dbReference>
<feature type="compositionally biased region" description="Polar residues" evidence="2">
    <location>
        <begin position="745"/>
        <end position="758"/>
    </location>
</feature>
<sequence>MAAIMLQKFNSILDEKLQDKLGIKLKKQPHLRSRGVETEAVIEPPSNMPEKIRCNVLNSYFLTMEKSVSYYRRKELLNKLEVPTMTEVKQELGENLAAVVFKECPDALKENLGLEPKLKGAGANLWTSPSDLLIGKVCLKPPLTDKHIKALTHEGILAIGYDIELKYWNEMELEKQKALLEQEEHLRTIAEKIKRVAVKMARDEEIAACDNRFRDLTLQFGEQLREELDRLEQEMLEHEENVVRDAIESCQQEWETKLELAVQSATENLTKNFLEDLKTQSQNLENKFRTEFERQQVIYEEAIDKEKAASKTTLEQLRHCLECKNLANLMYVLCMERRKCSIERSVLECKQKGTVDDLNQIIKEKDAQILKLTEEKNTKQRQLDVREKCVLEILKQFQKFINYALRATPAQAEFLLDVRKMMLFEITQALADRAKDKAPHLAKQILPWKTTSEVMYSSGESEGSDLILPDYHECLDEVISPAAQSDFVPSFYYNDKLYVSKDLQLMASKGMEISETNILWNQDVEHVMKLLRASVKEHEQKLEEVRDLETASPTVEVSEDGESAQTAKLHLNLSFGKSALKHESEEKIETEPPLVYCNVSTDKTESKDANEFIKKIIKASIEVELAPLDTTGLLAVKDSLIKIRESRRSSLREMCSYGIEEVETNNMLMAVKESLETEFPENDNKDDNARKSTDAGSVNFQKLDAIRISDQLEIKRSTKTSKGSVHTGSGPPSTRLSKVSKRDSISLSPRPSWTVKPNSSRESKLVSVKDSLIIHRNSLTPSAFRKSGAYSVSQTEDMHGSVSSRRASITSKLSMAKDSLELMMKQSLLSKSSKAAQIEDNDGTSDEKPILNRRVSPQMVSHIEIAQIPIHVPETAVNFSPIKQVYEVNVLGTSDSPWKIYEEPRSSRDNFLTKPNEVKISGNKDSKEHVQGSPSFTAHRINSIMNILRKDSSLMRLFTSCTK</sequence>
<feature type="coiled-coil region" evidence="1">
    <location>
        <begin position="221"/>
        <end position="248"/>
    </location>
</feature>
<feature type="region of interest" description="Disordered" evidence="2">
    <location>
        <begin position="715"/>
        <end position="761"/>
    </location>
</feature>
<feature type="region of interest" description="Disordered" evidence="2">
    <location>
        <begin position="832"/>
        <end position="852"/>
    </location>
</feature>
<keyword evidence="4" id="KW-1185">Reference proteome</keyword>
<protein>
    <submittedName>
        <fullName evidence="3">Uncharacterized protein</fullName>
    </submittedName>
</protein>
<comment type="caution">
    <text evidence="3">The sequence shown here is derived from an EMBL/GenBank/DDBJ whole genome shotgun (WGS) entry which is preliminary data.</text>
</comment>
<gene>
    <name evidence="3" type="ORF">QE152_g19703</name>
</gene>
<proteinExistence type="predicted"/>